<dbReference type="EMBL" id="FRCK01000002">
    <property type="protein sequence ID" value="SHL97880.1"/>
    <property type="molecule type" value="Genomic_DNA"/>
</dbReference>
<feature type="compositionally biased region" description="Acidic residues" evidence="1">
    <location>
        <begin position="76"/>
        <end position="89"/>
    </location>
</feature>
<evidence type="ECO:0000313" key="3">
    <source>
        <dbReference type="Proteomes" id="UP000184444"/>
    </source>
</evidence>
<gene>
    <name evidence="2" type="ORF">SAMN05444389_102470</name>
</gene>
<dbReference type="Pfam" id="PF13103">
    <property type="entry name" value="TonB_2"/>
    <property type="match status" value="1"/>
</dbReference>
<feature type="compositionally biased region" description="Low complexity" evidence="1">
    <location>
        <begin position="174"/>
        <end position="206"/>
    </location>
</feature>
<dbReference type="Proteomes" id="UP000184444">
    <property type="component" value="Unassembled WGS sequence"/>
</dbReference>
<feature type="region of interest" description="Disordered" evidence="1">
    <location>
        <begin position="58"/>
        <end position="225"/>
    </location>
</feature>
<dbReference type="STRING" id="53463.SAMN05444389_102470"/>
<dbReference type="RefSeq" id="WP_073063416.1">
    <property type="nucleotide sequence ID" value="NZ_FRCK01000002.1"/>
</dbReference>
<sequence length="290" mass="31159">MTRAGRPGWWFTAAVLVLGAHLVGATTLARRPAPVPVPPEATVVELLSPEPAAGIAETPTELAENLPALPQLAELEPPEFPEPEPEPEPEPPPPEPKPEPEPPQPEPEPEPEPLPEPEPEPVVEPVVEPIETIAAVRPRARPPTLRRIVEPRETPQKPEPQRERRQEQPREQPRQAQTAPARTQPAPSAAGSAGQAARVSGQAVQSWENKVRQATARHMSRARVTARGQLAATVLVRIDGGGGVQASLAQGSGDPGVDAALMRHASRLPRMPAPPDRQAKSVVVPFRITR</sequence>
<evidence type="ECO:0000313" key="2">
    <source>
        <dbReference type="EMBL" id="SHL97880.1"/>
    </source>
</evidence>
<dbReference type="AlphaFoldDB" id="A0A1M7F1G9"/>
<name>A0A1M7F1G9_9RHOB</name>
<feature type="compositionally biased region" description="Pro residues" evidence="1">
    <location>
        <begin position="90"/>
        <end position="106"/>
    </location>
</feature>
<reference evidence="3" key="1">
    <citation type="submission" date="2016-11" db="EMBL/GenBank/DDBJ databases">
        <authorList>
            <person name="Varghese N."/>
            <person name="Submissions S."/>
        </authorList>
    </citation>
    <scope>NUCLEOTIDE SEQUENCE [LARGE SCALE GENOMIC DNA]</scope>
    <source>
        <strain evidence="3">DSM 6637</strain>
    </source>
</reference>
<organism evidence="2 3">
    <name type="scientific">Paracoccus solventivorans</name>
    <dbReference type="NCBI Taxonomy" id="53463"/>
    <lineage>
        <taxon>Bacteria</taxon>
        <taxon>Pseudomonadati</taxon>
        <taxon>Pseudomonadota</taxon>
        <taxon>Alphaproteobacteria</taxon>
        <taxon>Rhodobacterales</taxon>
        <taxon>Paracoccaceae</taxon>
        <taxon>Paracoccus</taxon>
    </lineage>
</organism>
<feature type="compositionally biased region" description="Acidic residues" evidence="1">
    <location>
        <begin position="107"/>
        <end position="121"/>
    </location>
</feature>
<accession>A0A1M7F1G9</accession>
<evidence type="ECO:0000256" key="1">
    <source>
        <dbReference type="SAM" id="MobiDB-lite"/>
    </source>
</evidence>
<proteinExistence type="predicted"/>
<dbReference type="OrthoDB" id="7777002at2"/>
<dbReference type="SUPFAM" id="SSF74653">
    <property type="entry name" value="TolA/TonB C-terminal domain"/>
    <property type="match status" value="1"/>
</dbReference>
<dbReference type="Gene3D" id="3.30.1150.10">
    <property type="match status" value="1"/>
</dbReference>
<feature type="compositionally biased region" description="Low complexity" evidence="1">
    <location>
        <begin position="61"/>
        <end position="75"/>
    </location>
</feature>
<protein>
    <submittedName>
        <fullName evidence="2">Protein TonB</fullName>
    </submittedName>
</protein>
<keyword evidence="3" id="KW-1185">Reference proteome</keyword>
<feature type="compositionally biased region" description="Basic and acidic residues" evidence="1">
    <location>
        <begin position="147"/>
        <end position="173"/>
    </location>
</feature>